<keyword evidence="1" id="KW-0472">Membrane</keyword>
<evidence type="ECO:0000313" key="3">
    <source>
        <dbReference type="Proteomes" id="UP000838686"/>
    </source>
</evidence>
<feature type="transmembrane region" description="Helical" evidence="1">
    <location>
        <begin position="34"/>
        <end position="53"/>
    </location>
</feature>
<feature type="transmembrane region" description="Helical" evidence="1">
    <location>
        <begin position="606"/>
        <end position="627"/>
    </location>
</feature>
<name>A0ABN8GLP5_9BACL</name>
<gene>
    <name evidence="2" type="ORF">PAECIP111893_03284</name>
</gene>
<feature type="transmembrane region" description="Helical" evidence="1">
    <location>
        <begin position="426"/>
        <end position="446"/>
    </location>
</feature>
<keyword evidence="1" id="KW-0812">Transmembrane</keyword>
<dbReference type="InterPro" id="IPR051533">
    <property type="entry name" value="WaaL-like"/>
</dbReference>
<sequence length="806" mass="87147">MRTVVVGIAALLFAIVLAFSTYRYGMFFDVNFYKLEWIVIVAALLSPALFGFVHRGGDDQYKNGLRVGKGNSLLAFTRSRGLRAVPLAAYSPLALALLYCVAMFNQPASMLGTIEQALRWSAYSAFLIISYIWFGEERNRGWLSASIQAAGAFIVWGSLACWMGWTYFPEMIMTTGDARLSAVGARLAGFVQYPNAFAAIAAAYLVWCWLLLIRARTLLSFVLIGLQVTPIALVLLLTESRAAWLSAGIGWLAGLLVIGRAERMQWLLYSGCTLAAAGAAYRFVYGAGLRNGRLDALEAPPQAVFSEGALLLAIVLAGGIGCIMIRSFAARSSGRWREFVAWGGWAAAIAAMAMLLPAVIQGRLSGYFETLGARSMFYEDAFILIREAPLLGRGGDTWRSLFTQIQTYPYIGNEVHSGYLDVTLDLGIAGLIVFILVVGALLRRVALHDRTGLVPIGVLLLHAAVDFDMSYGCYWLLLFGWIVLHSKPAYEVKNEPMGANELDKGNGLDTSTGANAEAEVIAVTVVNAEAEVIAVTRVNAETEVTGVNAEAEAIAVTRVNAETEVTAVTGVNAETEVIRVNDMNAETVVNTVLGVNTPTAVNAASAVRGAAALLAAVILVTAAIYSWRFDEGVAQREAAVDAVGAEQLAALRAALDANPYWTRIRIELAELAPPPERAALLAAGLRYEPQSVPLMRALGRVYAERRDVPQATAHLRLALRYDRYDRENQTDAVVIMAQLAQRMRASGKEREAREAAKTALSFFEAFEAQGIDAEAAGRDFEVTPESLEAANAAYMLLRQLGPGTSY</sequence>
<proteinExistence type="predicted"/>
<dbReference type="Proteomes" id="UP000838686">
    <property type="component" value="Unassembled WGS sequence"/>
</dbReference>
<feature type="transmembrane region" description="Helical" evidence="1">
    <location>
        <begin position="117"/>
        <end position="134"/>
    </location>
</feature>
<dbReference type="EMBL" id="CAKMMF010000018">
    <property type="protein sequence ID" value="CAH1210797.1"/>
    <property type="molecule type" value="Genomic_DNA"/>
</dbReference>
<keyword evidence="1" id="KW-1133">Transmembrane helix</keyword>
<feature type="transmembrane region" description="Helical" evidence="1">
    <location>
        <begin position="141"/>
        <end position="165"/>
    </location>
</feature>
<reference evidence="2" key="1">
    <citation type="submission" date="2022-01" db="EMBL/GenBank/DDBJ databases">
        <authorList>
            <person name="Criscuolo A."/>
        </authorList>
    </citation>
    <scope>NUCLEOTIDE SEQUENCE</scope>
    <source>
        <strain evidence="2">CIP111893</strain>
    </source>
</reference>
<evidence type="ECO:0000256" key="1">
    <source>
        <dbReference type="SAM" id="Phobius"/>
    </source>
</evidence>
<evidence type="ECO:0008006" key="4">
    <source>
        <dbReference type="Google" id="ProtNLM"/>
    </source>
</evidence>
<feature type="transmembrane region" description="Helical" evidence="1">
    <location>
        <begin position="87"/>
        <end position="105"/>
    </location>
</feature>
<feature type="transmembrane region" description="Helical" evidence="1">
    <location>
        <begin position="196"/>
        <end position="213"/>
    </location>
</feature>
<feature type="transmembrane region" description="Helical" evidence="1">
    <location>
        <begin position="242"/>
        <end position="259"/>
    </location>
</feature>
<dbReference type="PANTHER" id="PTHR37422:SF13">
    <property type="entry name" value="LIPOPOLYSACCHARIDE BIOSYNTHESIS PROTEIN PA4999-RELATED"/>
    <property type="match status" value="1"/>
</dbReference>
<feature type="transmembrane region" description="Helical" evidence="1">
    <location>
        <begin position="304"/>
        <end position="327"/>
    </location>
</feature>
<accession>A0ABN8GLP5</accession>
<feature type="transmembrane region" description="Helical" evidence="1">
    <location>
        <begin position="218"/>
        <end position="236"/>
    </location>
</feature>
<organism evidence="2 3">
    <name type="scientific">Paenibacillus plantiphilus</name>
    <dbReference type="NCBI Taxonomy" id="2905650"/>
    <lineage>
        <taxon>Bacteria</taxon>
        <taxon>Bacillati</taxon>
        <taxon>Bacillota</taxon>
        <taxon>Bacilli</taxon>
        <taxon>Bacillales</taxon>
        <taxon>Paenibacillaceae</taxon>
        <taxon>Paenibacillus</taxon>
    </lineage>
</organism>
<comment type="caution">
    <text evidence="2">The sequence shown here is derived from an EMBL/GenBank/DDBJ whole genome shotgun (WGS) entry which is preliminary data.</text>
</comment>
<feature type="transmembrane region" description="Helical" evidence="1">
    <location>
        <begin position="266"/>
        <end position="284"/>
    </location>
</feature>
<protein>
    <recommendedName>
        <fullName evidence="4">O-Antigen ligase</fullName>
    </recommendedName>
</protein>
<dbReference type="PANTHER" id="PTHR37422">
    <property type="entry name" value="TEICHURONIC ACID BIOSYNTHESIS PROTEIN TUAE"/>
    <property type="match status" value="1"/>
</dbReference>
<evidence type="ECO:0000313" key="2">
    <source>
        <dbReference type="EMBL" id="CAH1210797.1"/>
    </source>
</evidence>
<keyword evidence="3" id="KW-1185">Reference proteome</keyword>
<dbReference type="RefSeq" id="WP_236343621.1">
    <property type="nucleotide sequence ID" value="NZ_CAKMMF010000018.1"/>
</dbReference>
<feature type="transmembrane region" description="Helical" evidence="1">
    <location>
        <begin position="339"/>
        <end position="360"/>
    </location>
</feature>